<proteinExistence type="inferred from homology"/>
<dbReference type="Pfam" id="PF14693">
    <property type="entry name" value="Ribosomal_TL5_C"/>
    <property type="match status" value="1"/>
</dbReference>
<dbReference type="InterPro" id="IPR020056">
    <property type="entry name" value="Rbsml_bL25/Gln-tRNA_synth_N"/>
</dbReference>
<accession>A0A2D0MXJ7</accession>
<feature type="domain" description="Large ribosomal subunit protein bL25 beta" evidence="7">
    <location>
        <begin position="99"/>
        <end position="181"/>
    </location>
</feature>
<dbReference type="RefSeq" id="WP_099155600.1">
    <property type="nucleotide sequence ID" value="NZ_PDUD01000066.1"/>
</dbReference>
<dbReference type="SUPFAM" id="SSF50715">
    <property type="entry name" value="Ribosomal protein L25-like"/>
    <property type="match status" value="1"/>
</dbReference>
<dbReference type="InterPro" id="IPR029751">
    <property type="entry name" value="Ribosomal_L25_dom"/>
</dbReference>
<keyword evidence="9" id="KW-1185">Reference proteome</keyword>
<dbReference type="AlphaFoldDB" id="A0A2D0MXJ7"/>
<keyword evidence="2 5" id="KW-0694">RNA-binding</keyword>
<dbReference type="GO" id="GO:0022625">
    <property type="term" value="C:cytosolic large ribosomal subunit"/>
    <property type="evidence" value="ECO:0007669"/>
    <property type="project" value="TreeGrafter"/>
</dbReference>
<dbReference type="HAMAP" id="MF_01334">
    <property type="entry name" value="Ribosomal_bL25_CTC"/>
    <property type="match status" value="1"/>
</dbReference>
<comment type="function">
    <text evidence="5">This is one of the proteins that binds to the 5S RNA in the ribosome where it forms part of the central protuberance.</text>
</comment>
<protein>
    <recommendedName>
        <fullName evidence="5">Large ribosomal subunit protein bL25</fullName>
    </recommendedName>
    <alternativeName>
        <fullName evidence="5">General stress protein CTC</fullName>
    </alternativeName>
</protein>
<name>A0A2D0MXJ7_FLAN2</name>
<comment type="similarity">
    <text evidence="5">Belongs to the bacterial ribosomal protein bL25 family. CTC subfamily.</text>
</comment>
<dbReference type="Pfam" id="PF01386">
    <property type="entry name" value="Ribosomal_L25p"/>
    <property type="match status" value="1"/>
</dbReference>
<evidence type="ECO:0000259" key="6">
    <source>
        <dbReference type="Pfam" id="PF01386"/>
    </source>
</evidence>
<dbReference type="InterPro" id="IPR037121">
    <property type="entry name" value="Ribosomal_bL25_C"/>
</dbReference>
<comment type="caution">
    <text evidence="8">The sequence shown here is derived from an EMBL/GenBank/DDBJ whole genome shotgun (WGS) entry which is preliminary data.</text>
</comment>
<evidence type="ECO:0000256" key="5">
    <source>
        <dbReference type="HAMAP-Rule" id="MF_01334"/>
    </source>
</evidence>
<reference evidence="8 9" key="1">
    <citation type="submission" date="2017-10" db="EMBL/GenBank/DDBJ databases">
        <title>The draft genome sequence of Lewinella nigricans NBRC 102662.</title>
        <authorList>
            <person name="Wang K."/>
        </authorList>
    </citation>
    <scope>NUCLEOTIDE SEQUENCE [LARGE SCALE GENOMIC DNA]</scope>
    <source>
        <strain evidence="8 9">NBRC 102662</strain>
    </source>
</reference>
<evidence type="ECO:0000256" key="1">
    <source>
        <dbReference type="ARBA" id="ARBA00022730"/>
    </source>
</evidence>
<feature type="domain" description="Large ribosomal subunit protein bL25 L25" evidence="6">
    <location>
        <begin position="6"/>
        <end position="90"/>
    </location>
</feature>
<dbReference type="PANTHER" id="PTHR33284">
    <property type="entry name" value="RIBOSOMAL PROTEIN L25/GLN-TRNA SYNTHETASE, ANTI-CODON-BINDING DOMAIN-CONTAINING PROTEIN"/>
    <property type="match status" value="1"/>
</dbReference>
<evidence type="ECO:0000256" key="4">
    <source>
        <dbReference type="ARBA" id="ARBA00023274"/>
    </source>
</evidence>
<evidence type="ECO:0000259" key="7">
    <source>
        <dbReference type="Pfam" id="PF14693"/>
    </source>
</evidence>
<gene>
    <name evidence="5" type="primary">rplY</name>
    <name evidence="5" type="synonym">ctc</name>
    <name evidence="8" type="ORF">CRP01_39385</name>
</gene>
<dbReference type="InterPro" id="IPR020057">
    <property type="entry name" value="Ribosomal_bL25_b-dom"/>
</dbReference>
<evidence type="ECO:0000313" key="9">
    <source>
        <dbReference type="Proteomes" id="UP000223913"/>
    </source>
</evidence>
<dbReference type="NCBIfam" id="TIGR00731">
    <property type="entry name" value="bL25_bact_ctc"/>
    <property type="match status" value="1"/>
</dbReference>
<dbReference type="InterPro" id="IPR011035">
    <property type="entry name" value="Ribosomal_bL25/Gln-tRNA_synth"/>
</dbReference>
<dbReference type="Gene3D" id="2.170.120.20">
    <property type="entry name" value="Ribosomal protein L25, beta domain"/>
    <property type="match status" value="1"/>
</dbReference>
<keyword evidence="3 5" id="KW-0689">Ribosomal protein</keyword>
<dbReference type="GO" id="GO:0008097">
    <property type="term" value="F:5S rRNA binding"/>
    <property type="evidence" value="ECO:0007669"/>
    <property type="project" value="InterPro"/>
</dbReference>
<dbReference type="PANTHER" id="PTHR33284:SF1">
    <property type="entry name" value="RIBOSOMAL PROTEIN L25_GLN-TRNA SYNTHETASE, ANTI-CODON-BINDING DOMAIN-CONTAINING PROTEIN"/>
    <property type="match status" value="1"/>
</dbReference>
<dbReference type="OrthoDB" id="9786489at2"/>
<dbReference type="InterPro" id="IPR001021">
    <property type="entry name" value="Ribosomal_bL25_long"/>
</dbReference>
<organism evidence="8 9">
    <name type="scientific">Flavilitoribacter nigricans (strain ATCC 23147 / DSM 23189 / NBRC 102662 / NCIMB 1420 / SS-2)</name>
    <name type="common">Lewinella nigricans</name>
    <dbReference type="NCBI Taxonomy" id="1122177"/>
    <lineage>
        <taxon>Bacteria</taxon>
        <taxon>Pseudomonadati</taxon>
        <taxon>Bacteroidota</taxon>
        <taxon>Saprospiria</taxon>
        <taxon>Saprospirales</taxon>
        <taxon>Lewinellaceae</taxon>
        <taxon>Flavilitoribacter</taxon>
    </lineage>
</organism>
<dbReference type="GO" id="GO:0003735">
    <property type="term" value="F:structural constituent of ribosome"/>
    <property type="evidence" value="ECO:0007669"/>
    <property type="project" value="InterPro"/>
</dbReference>
<dbReference type="Proteomes" id="UP000223913">
    <property type="component" value="Unassembled WGS sequence"/>
</dbReference>
<evidence type="ECO:0000313" key="8">
    <source>
        <dbReference type="EMBL" id="PHN01002.1"/>
    </source>
</evidence>
<comment type="subunit">
    <text evidence="5">Part of the 50S ribosomal subunit; part of the 5S rRNA/L5/L18/L25 subcomplex. Contacts the 5S rRNA. Binds to the 5S rRNA independently of L5 and L18.</text>
</comment>
<sequence>MKVVTLEGQERKVMSKSATKALRKEELVPAVMYGGDDVLHFSVSARDVRPLIYTSDFKVAEVNVNGNAYRCILKDKQFHPVSDEIQHLDFLQLTDGATVRIQVPIRFTGSAPGVKVGGKLQQNLRLVKIKTTPENMVYEMTADVSKLELGQSIRVRDIKTVEGVEIMNSPSIPIATIEIPRALRSAASAAAAAAK</sequence>
<dbReference type="Gene3D" id="2.40.240.10">
    <property type="entry name" value="Ribosomal Protein L25, Chain P"/>
    <property type="match status" value="1"/>
</dbReference>
<dbReference type="InterPro" id="IPR020930">
    <property type="entry name" value="Ribosomal_uL5_bac-type"/>
</dbReference>
<keyword evidence="4 5" id="KW-0687">Ribonucleoprotein</keyword>
<keyword evidence="1 5" id="KW-0699">rRNA-binding</keyword>
<dbReference type="GO" id="GO:0006412">
    <property type="term" value="P:translation"/>
    <property type="evidence" value="ECO:0007669"/>
    <property type="project" value="UniProtKB-UniRule"/>
</dbReference>
<evidence type="ECO:0000256" key="3">
    <source>
        <dbReference type="ARBA" id="ARBA00022980"/>
    </source>
</evidence>
<evidence type="ECO:0000256" key="2">
    <source>
        <dbReference type="ARBA" id="ARBA00022884"/>
    </source>
</evidence>
<dbReference type="CDD" id="cd00495">
    <property type="entry name" value="Ribosomal_L25_TL5_CTC"/>
    <property type="match status" value="1"/>
</dbReference>
<dbReference type="EMBL" id="PDUD01000066">
    <property type="protein sequence ID" value="PHN01002.1"/>
    <property type="molecule type" value="Genomic_DNA"/>
</dbReference>